<dbReference type="SUPFAM" id="SSF46955">
    <property type="entry name" value="Putative DNA-binding domain"/>
    <property type="match status" value="1"/>
</dbReference>
<dbReference type="PROSITE" id="PS50937">
    <property type="entry name" value="HTH_MERR_2"/>
    <property type="match status" value="1"/>
</dbReference>
<gene>
    <name evidence="3" type="ORF">SAMN04490247_2184</name>
</gene>
<dbReference type="InterPro" id="IPR009061">
    <property type="entry name" value="DNA-bd_dom_put_sf"/>
</dbReference>
<dbReference type="GO" id="GO:0003700">
    <property type="term" value="F:DNA-binding transcription factor activity"/>
    <property type="evidence" value="ECO:0007669"/>
    <property type="project" value="InterPro"/>
</dbReference>
<dbReference type="CDD" id="cd01106">
    <property type="entry name" value="HTH_TipAL-Mta"/>
    <property type="match status" value="1"/>
</dbReference>
<dbReference type="EMBL" id="FNEV01000006">
    <property type="protein sequence ID" value="SDJ51600.1"/>
    <property type="molecule type" value="Genomic_DNA"/>
</dbReference>
<dbReference type="Pfam" id="PF13411">
    <property type="entry name" value="MerR_1"/>
    <property type="match status" value="1"/>
</dbReference>
<organism evidence="3 4">
    <name type="scientific">Salimicrobium halophilum</name>
    <dbReference type="NCBI Taxonomy" id="86666"/>
    <lineage>
        <taxon>Bacteria</taxon>
        <taxon>Bacillati</taxon>
        <taxon>Bacillota</taxon>
        <taxon>Bacilli</taxon>
        <taxon>Bacillales</taxon>
        <taxon>Bacillaceae</taxon>
        <taxon>Salimicrobium</taxon>
    </lineage>
</organism>
<dbReference type="PANTHER" id="PTHR30204:SF96">
    <property type="entry name" value="CHROMOSOME-ANCHORING PROTEIN RACA"/>
    <property type="match status" value="1"/>
</dbReference>
<dbReference type="STRING" id="86666.SAMN04490247_2184"/>
<dbReference type="PRINTS" id="PR00040">
    <property type="entry name" value="HTHMERR"/>
</dbReference>
<evidence type="ECO:0000259" key="2">
    <source>
        <dbReference type="PROSITE" id="PS50937"/>
    </source>
</evidence>
<dbReference type="InterPro" id="IPR000551">
    <property type="entry name" value="MerR-type_HTH_dom"/>
</dbReference>
<dbReference type="OrthoDB" id="1894615at2"/>
<dbReference type="InterPro" id="IPR047057">
    <property type="entry name" value="MerR_fam"/>
</dbReference>
<evidence type="ECO:0000256" key="1">
    <source>
        <dbReference type="ARBA" id="ARBA00023125"/>
    </source>
</evidence>
<dbReference type="Gene3D" id="1.10.1660.10">
    <property type="match status" value="1"/>
</dbReference>
<dbReference type="PANTHER" id="PTHR30204">
    <property type="entry name" value="REDOX-CYCLING DRUG-SENSING TRANSCRIPTIONAL ACTIVATOR SOXR"/>
    <property type="match status" value="1"/>
</dbReference>
<proteinExistence type="predicted"/>
<sequence length="244" mass="28212">MYWTTGEVAEKLGISVRTIRYYDQIELLTPEKKSSSGKRLYSEDDVEKLTRITWLKSLALPLSKIADIIDQMTVDHLLTLHYRMLKEEQQKMTQSMEQTQRLLQLHKLHGKIDWKEINALIQSFEDRDHEDVWQEFFSGDEGERLAAGVPKMEEEQTMIWGNVIKRIELCIAKGIQPSDQEAQLIASDVQLLSKQMFGGDEELAAKFWEVRKSEESSEQAGLYPVSQEVLQFLEEAFKVSGEPT</sequence>
<dbReference type="GO" id="GO:0003677">
    <property type="term" value="F:DNA binding"/>
    <property type="evidence" value="ECO:0007669"/>
    <property type="project" value="UniProtKB-KW"/>
</dbReference>
<reference evidence="4" key="1">
    <citation type="submission" date="2016-10" db="EMBL/GenBank/DDBJ databases">
        <authorList>
            <person name="Varghese N."/>
            <person name="Submissions S."/>
        </authorList>
    </citation>
    <scope>NUCLEOTIDE SEQUENCE [LARGE SCALE GENOMIC DNA]</scope>
    <source>
        <strain evidence="4">DSM 4771</strain>
    </source>
</reference>
<evidence type="ECO:0000313" key="4">
    <source>
        <dbReference type="Proteomes" id="UP000199225"/>
    </source>
</evidence>
<name>A0A1G8UF09_9BACI</name>
<feature type="domain" description="HTH merR-type" evidence="2">
    <location>
        <begin position="1"/>
        <end position="71"/>
    </location>
</feature>
<keyword evidence="4" id="KW-1185">Reference proteome</keyword>
<dbReference type="RefSeq" id="WP_093193902.1">
    <property type="nucleotide sequence ID" value="NZ_FNEV01000006.1"/>
</dbReference>
<dbReference type="Proteomes" id="UP000199225">
    <property type="component" value="Unassembled WGS sequence"/>
</dbReference>
<evidence type="ECO:0000313" key="3">
    <source>
        <dbReference type="EMBL" id="SDJ51600.1"/>
    </source>
</evidence>
<accession>A0A1G8UF09</accession>
<dbReference type="AlphaFoldDB" id="A0A1G8UF09"/>
<dbReference type="SMART" id="SM00422">
    <property type="entry name" value="HTH_MERR"/>
    <property type="match status" value="1"/>
</dbReference>
<keyword evidence="1 3" id="KW-0238">DNA-binding</keyword>
<protein>
    <submittedName>
        <fullName evidence="3">DNA-binding transcriptional regulator, MerR family</fullName>
    </submittedName>
</protein>